<proteinExistence type="predicted"/>
<keyword evidence="3" id="KW-0238">DNA-binding</keyword>
<evidence type="ECO:0000259" key="7">
    <source>
        <dbReference type="PROSITE" id="PS50811"/>
    </source>
</evidence>
<dbReference type="PANTHER" id="PTHR31221:SF289">
    <property type="entry name" value="WRKY TRANSCRIPTION FACTOR 68"/>
    <property type="match status" value="1"/>
</dbReference>
<evidence type="ECO:0000313" key="8">
    <source>
        <dbReference type="EMBL" id="CAK9310184.1"/>
    </source>
</evidence>
<evidence type="ECO:0000256" key="2">
    <source>
        <dbReference type="ARBA" id="ARBA00023015"/>
    </source>
</evidence>
<keyword evidence="2" id="KW-0805">Transcription regulation</keyword>
<evidence type="ECO:0000256" key="1">
    <source>
        <dbReference type="ARBA" id="ARBA00004123"/>
    </source>
</evidence>
<dbReference type="Proteomes" id="UP001642487">
    <property type="component" value="Chromosome 1"/>
</dbReference>
<evidence type="ECO:0000256" key="5">
    <source>
        <dbReference type="ARBA" id="ARBA00023242"/>
    </source>
</evidence>
<dbReference type="EMBL" id="OZ021735">
    <property type="protein sequence ID" value="CAK9310184.1"/>
    <property type="molecule type" value="Genomic_DNA"/>
</dbReference>
<dbReference type="Gene3D" id="2.20.25.80">
    <property type="entry name" value="WRKY domain"/>
    <property type="match status" value="1"/>
</dbReference>
<sequence>MRMEEVAAANSLQYPFVDDDENKSCLEFMELLSVNQNFSSQFDVFETLSSLSSSLISNPVINSENSEIWNQWPTTPTYSSSTSSEILNGEPNQEGGEKQHQQQTVKTNKQLKTKKTSPKKKDQEQRFAFMTRSEVDHLEDGYRWRKYGQKAVKNSPFPRSYYRCTSIACKVKKRVERCLKDPSIVMTTYEGQHTHPSPIMARSTFFPPPISVTLYDDYSYQNGHNSNFTNHPKGFVSSSFHQPCGIASSNRATHLLGATIDHGLLEDITPFQYDELAWRNGPI</sequence>
<evidence type="ECO:0000256" key="6">
    <source>
        <dbReference type="SAM" id="MobiDB-lite"/>
    </source>
</evidence>
<protein>
    <recommendedName>
        <fullName evidence="7">WRKY domain-containing protein</fullName>
    </recommendedName>
</protein>
<keyword evidence="5" id="KW-0539">Nucleus</keyword>
<evidence type="ECO:0000313" key="9">
    <source>
        <dbReference type="Proteomes" id="UP001642487"/>
    </source>
</evidence>
<reference evidence="8 9" key="1">
    <citation type="submission" date="2024-03" db="EMBL/GenBank/DDBJ databases">
        <authorList>
            <person name="Gkanogiannis A."/>
            <person name="Becerra Lopez-Lavalle L."/>
        </authorList>
    </citation>
    <scope>NUCLEOTIDE SEQUENCE [LARGE SCALE GENOMIC DNA]</scope>
</reference>
<dbReference type="SMART" id="SM00774">
    <property type="entry name" value="WRKY"/>
    <property type="match status" value="1"/>
</dbReference>
<evidence type="ECO:0000256" key="4">
    <source>
        <dbReference type="ARBA" id="ARBA00023163"/>
    </source>
</evidence>
<dbReference type="InterPro" id="IPR036576">
    <property type="entry name" value="WRKY_dom_sf"/>
</dbReference>
<dbReference type="PANTHER" id="PTHR31221">
    <property type="entry name" value="WRKY TRANSCRIPTION FACTOR PROTEIN 1-RELATED"/>
    <property type="match status" value="1"/>
</dbReference>
<comment type="subcellular location">
    <subcellularLocation>
        <location evidence="1">Nucleus</location>
    </subcellularLocation>
</comment>
<feature type="compositionally biased region" description="Low complexity" evidence="6">
    <location>
        <begin position="73"/>
        <end position="84"/>
    </location>
</feature>
<gene>
    <name evidence="8" type="ORF">CITCOLO1_LOCUS1798</name>
</gene>
<dbReference type="SUPFAM" id="SSF118290">
    <property type="entry name" value="WRKY DNA-binding domain"/>
    <property type="match status" value="1"/>
</dbReference>
<dbReference type="InterPro" id="IPR003657">
    <property type="entry name" value="WRKY_dom"/>
</dbReference>
<dbReference type="InterPro" id="IPR044810">
    <property type="entry name" value="WRKY_plant"/>
</dbReference>
<organism evidence="8 9">
    <name type="scientific">Citrullus colocynthis</name>
    <name type="common">colocynth</name>
    <dbReference type="NCBI Taxonomy" id="252529"/>
    <lineage>
        <taxon>Eukaryota</taxon>
        <taxon>Viridiplantae</taxon>
        <taxon>Streptophyta</taxon>
        <taxon>Embryophyta</taxon>
        <taxon>Tracheophyta</taxon>
        <taxon>Spermatophyta</taxon>
        <taxon>Magnoliopsida</taxon>
        <taxon>eudicotyledons</taxon>
        <taxon>Gunneridae</taxon>
        <taxon>Pentapetalae</taxon>
        <taxon>rosids</taxon>
        <taxon>fabids</taxon>
        <taxon>Cucurbitales</taxon>
        <taxon>Cucurbitaceae</taxon>
        <taxon>Benincaseae</taxon>
        <taxon>Citrullus</taxon>
    </lineage>
</organism>
<dbReference type="Pfam" id="PF03106">
    <property type="entry name" value="WRKY"/>
    <property type="match status" value="1"/>
</dbReference>
<evidence type="ECO:0000256" key="3">
    <source>
        <dbReference type="ARBA" id="ARBA00023125"/>
    </source>
</evidence>
<feature type="region of interest" description="Disordered" evidence="6">
    <location>
        <begin position="71"/>
        <end position="125"/>
    </location>
</feature>
<dbReference type="PROSITE" id="PS50811">
    <property type="entry name" value="WRKY"/>
    <property type="match status" value="1"/>
</dbReference>
<keyword evidence="4" id="KW-0804">Transcription</keyword>
<feature type="domain" description="WRKY" evidence="7">
    <location>
        <begin position="133"/>
        <end position="198"/>
    </location>
</feature>
<accession>A0ABP0XPV4</accession>
<keyword evidence="9" id="KW-1185">Reference proteome</keyword>
<feature type="compositionally biased region" description="Basic residues" evidence="6">
    <location>
        <begin position="109"/>
        <end position="118"/>
    </location>
</feature>
<name>A0ABP0XPV4_9ROSI</name>